<name>A2EU46_TRIV3</name>
<proteinExistence type="predicted"/>
<dbReference type="Proteomes" id="UP000001542">
    <property type="component" value="Unassembled WGS sequence"/>
</dbReference>
<dbReference type="EMBL" id="DS113493">
    <property type="protein sequence ID" value="EAY03794.1"/>
    <property type="molecule type" value="Genomic_DNA"/>
</dbReference>
<dbReference type="VEuPathDB" id="TrichDB:TVAG_454330"/>
<protein>
    <submittedName>
        <fullName evidence="1">Uncharacterized protein</fullName>
    </submittedName>
</protein>
<evidence type="ECO:0000313" key="2">
    <source>
        <dbReference type="Proteomes" id="UP000001542"/>
    </source>
</evidence>
<dbReference type="KEGG" id="tva:4761640"/>
<evidence type="ECO:0000313" key="1">
    <source>
        <dbReference type="EMBL" id="EAY03794.1"/>
    </source>
</evidence>
<dbReference type="RefSeq" id="XP_001316017.1">
    <property type="nucleotide sequence ID" value="XM_001315982.1"/>
</dbReference>
<gene>
    <name evidence="1" type="ORF">TVAG_454330</name>
</gene>
<dbReference type="VEuPathDB" id="TrichDB:TVAGG3_0230960"/>
<keyword evidence="2" id="KW-1185">Reference proteome</keyword>
<accession>A2EU46</accession>
<reference evidence="1" key="1">
    <citation type="submission" date="2006-10" db="EMBL/GenBank/DDBJ databases">
        <authorList>
            <person name="Amadeo P."/>
            <person name="Zhao Q."/>
            <person name="Wortman J."/>
            <person name="Fraser-Liggett C."/>
            <person name="Carlton J."/>
        </authorList>
    </citation>
    <scope>NUCLEOTIDE SEQUENCE</scope>
    <source>
        <strain evidence="1">G3</strain>
    </source>
</reference>
<dbReference type="AlphaFoldDB" id="A2EU46"/>
<sequence>MEFEFDLEWCLTGAKYLTPNESARVNANPTDGKAIDALILANKSYIHSINVLNDYCKPQMAEYRKSVVKHEDSEIQSQALDKLYSKYLIEFKKHKMPLK</sequence>
<organism evidence="1 2">
    <name type="scientific">Trichomonas vaginalis (strain ATCC PRA-98 / G3)</name>
    <dbReference type="NCBI Taxonomy" id="412133"/>
    <lineage>
        <taxon>Eukaryota</taxon>
        <taxon>Metamonada</taxon>
        <taxon>Parabasalia</taxon>
        <taxon>Trichomonadida</taxon>
        <taxon>Trichomonadidae</taxon>
        <taxon>Trichomonas</taxon>
    </lineage>
</organism>
<dbReference type="InParanoid" id="A2EU46"/>
<reference evidence="1" key="2">
    <citation type="journal article" date="2007" name="Science">
        <title>Draft genome sequence of the sexually transmitted pathogen Trichomonas vaginalis.</title>
        <authorList>
            <person name="Carlton J.M."/>
            <person name="Hirt R.P."/>
            <person name="Silva J.C."/>
            <person name="Delcher A.L."/>
            <person name="Schatz M."/>
            <person name="Zhao Q."/>
            <person name="Wortman J.R."/>
            <person name="Bidwell S.L."/>
            <person name="Alsmark U.C.M."/>
            <person name="Besteiro S."/>
            <person name="Sicheritz-Ponten T."/>
            <person name="Noel C.J."/>
            <person name="Dacks J.B."/>
            <person name="Foster P.G."/>
            <person name="Simillion C."/>
            <person name="Van de Peer Y."/>
            <person name="Miranda-Saavedra D."/>
            <person name="Barton G.J."/>
            <person name="Westrop G.D."/>
            <person name="Mueller S."/>
            <person name="Dessi D."/>
            <person name="Fiori P.L."/>
            <person name="Ren Q."/>
            <person name="Paulsen I."/>
            <person name="Zhang H."/>
            <person name="Bastida-Corcuera F.D."/>
            <person name="Simoes-Barbosa A."/>
            <person name="Brown M.T."/>
            <person name="Hayes R.D."/>
            <person name="Mukherjee M."/>
            <person name="Okumura C.Y."/>
            <person name="Schneider R."/>
            <person name="Smith A.J."/>
            <person name="Vanacova S."/>
            <person name="Villalvazo M."/>
            <person name="Haas B.J."/>
            <person name="Pertea M."/>
            <person name="Feldblyum T.V."/>
            <person name="Utterback T.R."/>
            <person name="Shu C.L."/>
            <person name="Osoegawa K."/>
            <person name="de Jong P.J."/>
            <person name="Hrdy I."/>
            <person name="Horvathova L."/>
            <person name="Zubacova Z."/>
            <person name="Dolezal P."/>
            <person name="Malik S.B."/>
            <person name="Logsdon J.M. Jr."/>
            <person name="Henze K."/>
            <person name="Gupta A."/>
            <person name="Wang C.C."/>
            <person name="Dunne R.L."/>
            <person name="Upcroft J.A."/>
            <person name="Upcroft P."/>
            <person name="White O."/>
            <person name="Salzberg S.L."/>
            <person name="Tang P."/>
            <person name="Chiu C.-H."/>
            <person name="Lee Y.-S."/>
            <person name="Embley T.M."/>
            <person name="Coombs G.H."/>
            <person name="Mottram J.C."/>
            <person name="Tachezy J."/>
            <person name="Fraser-Liggett C.M."/>
            <person name="Johnson P.J."/>
        </authorList>
    </citation>
    <scope>NUCLEOTIDE SEQUENCE [LARGE SCALE GENOMIC DNA]</scope>
    <source>
        <strain evidence="1">G3</strain>
    </source>
</reference>